<evidence type="ECO:0000313" key="2">
    <source>
        <dbReference type="Proteomes" id="UP000186102"/>
    </source>
</evidence>
<gene>
    <name evidence="1" type="ORF">DSOL_1996</name>
</gene>
<keyword evidence="2" id="KW-1185">Reference proteome</keyword>
<dbReference type="AlphaFoldDB" id="A0A1Q8QXR4"/>
<dbReference type="OrthoDB" id="1798805at2"/>
<comment type="caution">
    <text evidence="1">The sequence shown here is derived from an EMBL/GenBank/DDBJ whole genome shotgun (WGS) entry which is preliminary data.</text>
</comment>
<protein>
    <submittedName>
        <fullName evidence="1">Uncharacterized protein</fullName>
    </submittedName>
</protein>
<sequence length="114" mass="13259">MKDLFRNFLSTLSPPEKPLLSEAERLIAEIEEAKEKMEYAWSRLDDAAPEYVEITVLEILVLETQYSLLNRRYRLLQGIREESPQLQSHAFYKAFFPQTAEIPSSETPQLISPN</sequence>
<dbReference type="RefSeq" id="WP_075364650.1">
    <property type="nucleotide sequence ID" value="NZ_MLBF01000011.1"/>
</dbReference>
<proteinExistence type="predicted"/>
<dbReference type="Proteomes" id="UP000186102">
    <property type="component" value="Unassembled WGS sequence"/>
</dbReference>
<dbReference type="EMBL" id="MLBF01000011">
    <property type="protein sequence ID" value="OLN32123.1"/>
    <property type="molecule type" value="Genomic_DNA"/>
</dbReference>
<reference evidence="1 2" key="1">
    <citation type="submission" date="2016-09" db="EMBL/GenBank/DDBJ databases">
        <title>Complete genome of Desulfosporosinus sp. OL.</title>
        <authorList>
            <person name="Mardanov A."/>
            <person name="Beletsky A."/>
            <person name="Panova A."/>
            <person name="Karnachuk O."/>
            <person name="Ravin N."/>
        </authorList>
    </citation>
    <scope>NUCLEOTIDE SEQUENCE [LARGE SCALE GENOMIC DNA]</scope>
    <source>
        <strain evidence="1 2">OL</strain>
    </source>
</reference>
<organism evidence="1 2">
    <name type="scientific">Desulfosporosinus metallidurans</name>
    <dbReference type="NCBI Taxonomy" id="1888891"/>
    <lineage>
        <taxon>Bacteria</taxon>
        <taxon>Bacillati</taxon>
        <taxon>Bacillota</taxon>
        <taxon>Clostridia</taxon>
        <taxon>Eubacteriales</taxon>
        <taxon>Desulfitobacteriaceae</taxon>
        <taxon>Desulfosporosinus</taxon>
    </lineage>
</organism>
<accession>A0A1Q8QXR4</accession>
<evidence type="ECO:0000313" key="1">
    <source>
        <dbReference type="EMBL" id="OLN32123.1"/>
    </source>
</evidence>
<name>A0A1Q8QXR4_9FIRM</name>